<dbReference type="EMBL" id="JAKJXO020000004">
    <property type="protein sequence ID" value="KAL1606599.1"/>
    <property type="molecule type" value="Genomic_DNA"/>
</dbReference>
<evidence type="ECO:0000256" key="1">
    <source>
        <dbReference type="SAM" id="MobiDB-lite"/>
    </source>
</evidence>
<sequence length="228" mass="25277">MAIIMLTVTATHLKHPKYHEAAMFHEAGYDSLLTATILLRLSAKLNADRQKPDGASEASVKTAVEQANGHKKPPMLNKFPVPQPSPDRQQSSQSEILIVKKKTQKTKSSKGKSNNTSLAQSRFQTRNAFEQLSLDDQSSPSEDDQGGVAVDNSDTMHSWQDEVYEPDTSGWVPIEQKQRKPKEMIPAWDGEFWQTFGNTLRVYGTEEAVLKIAGWNAQTPGSKPKGTV</sequence>
<comment type="caution">
    <text evidence="2">The sequence shown here is derived from an EMBL/GenBank/DDBJ whole genome shotgun (WGS) entry which is preliminary data.</text>
</comment>
<feature type="region of interest" description="Disordered" evidence="1">
    <location>
        <begin position="101"/>
        <end position="120"/>
    </location>
</feature>
<gene>
    <name evidence="2" type="ORF">SLS60_004004</name>
</gene>
<feature type="region of interest" description="Disordered" evidence="1">
    <location>
        <begin position="133"/>
        <end position="153"/>
    </location>
</feature>
<dbReference type="Proteomes" id="UP001521785">
    <property type="component" value="Unassembled WGS sequence"/>
</dbReference>
<dbReference type="Gene3D" id="3.30.420.10">
    <property type="entry name" value="Ribonuclease H-like superfamily/Ribonuclease H"/>
    <property type="match status" value="1"/>
</dbReference>
<feature type="compositionally biased region" description="Basic residues" evidence="1">
    <location>
        <begin position="101"/>
        <end position="110"/>
    </location>
</feature>
<evidence type="ECO:0000313" key="2">
    <source>
        <dbReference type="EMBL" id="KAL1606599.1"/>
    </source>
</evidence>
<feature type="region of interest" description="Disordered" evidence="1">
    <location>
        <begin position="48"/>
        <end position="93"/>
    </location>
</feature>
<accession>A0ABR3RR48</accession>
<proteinExistence type="predicted"/>
<dbReference type="InterPro" id="IPR036397">
    <property type="entry name" value="RNaseH_sf"/>
</dbReference>
<reference evidence="2 3" key="1">
    <citation type="submission" date="2024-02" db="EMBL/GenBank/DDBJ databases">
        <title>De novo assembly and annotation of 12 fungi associated with fruit tree decline syndrome in Ontario, Canada.</title>
        <authorList>
            <person name="Sulman M."/>
            <person name="Ellouze W."/>
            <person name="Ilyukhin E."/>
        </authorList>
    </citation>
    <scope>NUCLEOTIDE SEQUENCE [LARGE SCALE GENOMIC DNA]</scope>
    <source>
        <strain evidence="2 3">M42-189</strain>
    </source>
</reference>
<organism evidence="2 3">
    <name type="scientific">Paraconiothyrium brasiliense</name>
    <dbReference type="NCBI Taxonomy" id="300254"/>
    <lineage>
        <taxon>Eukaryota</taxon>
        <taxon>Fungi</taxon>
        <taxon>Dikarya</taxon>
        <taxon>Ascomycota</taxon>
        <taxon>Pezizomycotina</taxon>
        <taxon>Dothideomycetes</taxon>
        <taxon>Pleosporomycetidae</taxon>
        <taxon>Pleosporales</taxon>
        <taxon>Massarineae</taxon>
        <taxon>Didymosphaeriaceae</taxon>
        <taxon>Paraconiothyrium</taxon>
    </lineage>
</organism>
<name>A0ABR3RR48_9PLEO</name>
<protein>
    <submittedName>
        <fullName evidence="2">Uncharacterized protein</fullName>
    </submittedName>
</protein>
<keyword evidence="3" id="KW-1185">Reference proteome</keyword>
<evidence type="ECO:0000313" key="3">
    <source>
        <dbReference type="Proteomes" id="UP001521785"/>
    </source>
</evidence>